<keyword evidence="2" id="KW-1185">Reference proteome</keyword>
<organism evidence="1 2">
    <name type="scientific">Lentinus brumalis</name>
    <dbReference type="NCBI Taxonomy" id="2498619"/>
    <lineage>
        <taxon>Eukaryota</taxon>
        <taxon>Fungi</taxon>
        <taxon>Dikarya</taxon>
        <taxon>Basidiomycota</taxon>
        <taxon>Agaricomycotina</taxon>
        <taxon>Agaricomycetes</taxon>
        <taxon>Polyporales</taxon>
        <taxon>Polyporaceae</taxon>
        <taxon>Lentinus</taxon>
    </lineage>
</organism>
<proteinExistence type="predicted"/>
<dbReference type="AlphaFoldDB" id="A0A371CIS5"/>
<feature type="non-terminal residue" evidence="1">
    <location>
        <position position="1"/>
    </location>
</feature>
<dbReference type="EMBL" id="KZ857578">
    <property type="protein sequence ID" value="RDX40186.1"/>
    <property type="molecule type" value="Genomic_DNA"/>
</dbReference>
<gene>
    <name evidence="1" type="ORF">OH76DRAFT_1299983</name>
</gene>
<dbReference type="OrthoDB" id="2799606at2759"/>
<feature type="non-terminal residue" evidence="1">
    <location>
        <position position="77"/>
    </location>
</feature>
<accession>A0A371CIS5</accession>
<reference evidence="1 2" key="1">
    <citation type="journal article" date="2018" name="Biotechnol. Biofuels">
        <title>Integrative visual omics of the white-rot fungus Polyporus brumalis exposes the biotechnological potential of its oxidative enzymes for delignifying raw plant biomass.</title>
        <authorList>
            <person name="Miyauchi S."/>
            <person name="Rancon A."/>
            <person name="Drula E."/>
            <person name="Hage H."/>
            <person name="Chaduli D."/>
            <person name="Favel A."/>
            <person name="Grisel S."/>
            <person name="Henrissat B."/>
            <person name="Herpoel-Gimbert I."/>
            <person name="Ruiz-Duenas F.J."/>
            <person name="Chevret D."/>
            <person name="Hainaut M."/>
            <person name="Lin J."/>
            <person name="Wang M."/>
            <person name="Pangilinan J."/>
            <person name="Lipzen A."/>
            <person name="Lesage-Meessen L."/>
            <person name="Navarro D."/>
            <person name="Riley R."/>
            <person name="Grigoriev I.V."/>
            <person name="Zhou S."/>
            <person name="Raouche S."/>
            <person name="Rosso M.N."/>
        </authorList>
    </citation>
    <scope>NUCLEOTIDE SEQUENCE [LARGE SCALE GENOMIC DNA]</scope>
    <source>
        <strain evidence="1 2">BRFM 1820</strain>
    </source>
</reference>
<sequence>EEYEKKKVKRLVQKMNEARGEMIMQVKDGQLSHMWSHNPMEIWEMLAKVHKVHGFAMQLIMKRKFLMLKKKPPQSMQ</sequence>
<dbReference type="Proteomes" id="UP000256964">
    <property type="component" value="Unassembled WGS sequence"/>
</dbReference>
<protein>
    <submittedName>
        <fullName evidence="1">Uncharacterized protein</fullName>
    </submittedName>
</protein>
<evidence type="ECO:0000313" key="1">
    <source>
        <dbReference type="EMBL" id="RDX40186.1"/>
    </source>
</evidence>
<name>A0A371CIS5_9APHY</name>
<dbReference type="STRING" id="139420.A0A371CIS5"/>
<evidence type="ECO:0000313" key="2">
    <source>
        <dbReference type="Proteomes" id="UP000256964"/>
    </source>
</evidence>